<dbReference type="SUPFAM" id="SSF143865">
    <property type="entry name" value="CorA soluble domain-like"/>
    <property type="match status" value="1"/>
</dbReference>
<dbReference type="GO" id="GO:0015095">
    <property type="term" value="F:magnesium ion transmembrane transporter activity"/>
    <property type="evidence" value="ECO:0007669"/>
    <property type="project" value="TreeGrafter"/>
</dbReference>
<proteinExistence type="inferred from homology"/>
<keyword evidence="9 12" id="KW-0472">Membrane</keyword>
<dbReference type="InterPro" id="IPR002523">
    <property type="entry name" value="MgTranspt_CorA/ZnTranspt_ZntB"/>
</dbReference>
<keyword evidence="3" id="KW-0813">Transport</keyword>
<dbReference type="Pfam" id="PF01544">
    <property type="entry name" value="CorA"/>
    <property type="match status" value="1"/>
</dbReference>
<comment type="similarity">
    <text evidence="2">Belongs to the CorA metal ion transporter (MIT) (TC 1.A.35) family.</text>
</comment>
<comment type="catalytic activity">
    <reaction evidence="10">
        <text>Mg(2+)(in) = Mg(2+)(out)</text>
        <dbReference type="Rhea" id="RHEA:29827"/>
        <dbReference type="ChEBI" id="CHEBI:18420"/>
    </reaction>
</comment>
<evidence type="ECO:0000256" key="3">
    <source>
        <dbReference type="ARBA" id="ARBA00022448"/>
    </source>
</evidence>
<evidence type="ECO:0000256" key="7">
    <source>
        <dbReference type="ARBA" id="ARBA00022989"/>
    </source>
</evidence>
<dbReference type="SUPFAM" id="SSF144083">
    <property type="entry name" value="Magnesium transport protein CorA, transmembrane region"/>
    <property type="match status" value="1"/>
</dbReference>
<dbReference type="CDD" id="cd12830">
    <property type="entry name" value="MtCorA-like"/>
    <property type="match status" value="1"/>
</dbReference>
<evidence type="ECO:0000256" key="2">
    <source>
        <dbReference type="ARBA" id="ARBA00009765"/>
    </source>
</evidence>
<name>A0A966HPE5_9PROT</name>
<reference evidence="13" key="1">
    <citation type="submission" date="2018-10" db="EMBL/GenBank/DDBJ databases">
        <title>Iterative Subtractive Binning of Freshwater Chronoseries Metagenomes Recovers Nearly Complete Genomes from over Four Hundred Novel Species.</title>
        <authorList>
            <person name="Rodriguez-R L.M."/>
            <person name="Tsementzi D."/>
            <person name="Luo C."/>
            <person name="Konstantinidis K.T."/>
        </authorList>
    </citation>
    <scope>NUCLEOTIDE SEQUENCE</scope>
    <source>
        <strain evidence="13">WB8_1A_003</strain>
    </source>
</reference>
<protein>
    <submittedName>
        <fullName evidence="13">Magnesium and cobalt transport protein CorA</fullName>
    </submittedName>
</protein>
<dbReference type="Gene3D" id="3.30.460.20">
    <property type="entry name" value="CorA soluble domain-like"/>
    <property type="match status" value="1"/>
</dbReference>
<dbReference type="EMBL" id="RGMI01000022">
    <property type="protein sequence ID" value="NCU50338.1"/>
    <property type="molecule type" value="Genomic_DNA"/>
</dbReference>
<dbReference type="Gene3D" id="1.20.58.340">
    <property type="entry name" value="Magnesium transport protein CorA, transmembrane region"/>
    <property type="match status" value="2"/>
</dbReference>
<dbReference type="InterPro" id="IPR045861">
    <property type="entry name" value="CorA_cytoplasmic_dom"/>
</dbReference>
<dbReference type="InterPro" id="IPR045863">
    <property type="entry name" value="CorA_TM1_TM2"/>
</dbReference>
<evidence type="ECO:0000313" key="14">
    <source>
        <dbReference type="Proteomes" id="UP000699985"/>
    </source>
</evidence>
<evidence type="ECO:0000256" key="10">
    <source>
        <dbReference type="ARBA" id="ARBA00034269"/>
    </source>
</evidence>
<dbReference type="PANTHER" id="PTHR46494:SF1">
    <property type="entry name" value="CORA FAMILY METAL ION TRANSPORTER (EUROFUNG)"/>
    <property type="match status" value="1"/>
</dbReference>
<keyword evidence="5 12" id="KW-0812">Transmembrane</keyword>
<comment type="function">
    <text evidence="11">Mediates influx of magnesium ions. Alternates between open and closed states. Activated by low cytoplasmic Mg(2+) levels. Inactive when cytoplasmic Mg(2+) levels are high.</text>
</comment>
<accession>A0A966HPE5</accession>
<evidence type="ECO:0000256" key="6">
    <source>
        <dbReference type="ARBA" id="ARBA00022842"/>
    </source>
</evidence>
<comment type="caution">
    <text evidence="13">The sequence shown here is derived from an EMBL/GenBank/DDBJ whole genome shotgun (WGS) entry which is preliminary data.</text>
</comment>
<feature type="transmembrane region" description="Helical" evidence="12">
    <location>
        <begin position="301"/>
        <end position="318"/>
    </location>
</feature>
<keyword evidence="4" id="KW-1003">Cell membrane</keyword>
<dbReference type="GO" id="GO:0015087">
    <property type="term" value="F:cobalt ion transmembrane transporter activity"/>
    <property type="evidence" value="ECO:0007669"/>
    <property type="project" value="TreeGrafter"/>
</dbReference>
<evidence type="ECO:0000256" key="11">
    <source>
        <dbReference type="ARBA" id="ARBA00045497"/>
    </source>
</evidence>
<organism evidence="13 14">
    <name type="scientific">Candidatus Fonsibacter lacus</name>
    <dbReference type="NCBI Taxonomy" id="2576439"/>
    <lineage>
        <taxon>Bacteria</taxon>
        <taxon>Pseudomonadati</taxon>
        <taxon>Pseudomonadota</taxon>
        <taxon>Alphaproteobacteria</taxon>
        <taxon>Candidatus Pelagibacterales</taxon>
        <taxon>Candidatus Pelagibacterales incertae sedis</taxon>
        <taxon>Candidatus Fonsibacter</taxon>
    </lineage>
</organism>
<dbReference type="Proteomes" id="UP000699985">
    <property type="component" value="Unassembled WGS sequence"/>
</dbReference>
<evidence type="ECO:0000256" key="5">
    <source>
        <dbReference type="ARBA" id="ARBA00022692"/>
    </source>
</evidence>
<dbReference type="GO" id="GO:0050897">
    <property type="term" value="F:cobalt ion binding"/>
    <property type="evidence" value="ECO:0007669"/>
    <property type="project" value="TreeGrafter"/>
</dbReference>
<keyword evidence="6" id="KW-0460">Magnesium</keyword>
<dbReference type="GO" id="GO:0005886">
    <property type="term" value="C:plasma membrane"/>
    <property type="evidence" value="ECO:0007669"/>
    <property type="project" value="UniProtKB-SubCell"/>
</dbReference>
<feature type="transmembrane region" description="Helical" evidence="12">
    <location>
        <begin position="270"/>
        <end position="289"/>
    </location>
</feature>
<sequence>MLINCSLYKDGIKQKNLTIDEISHWADKQDHVLWAAFNNVDDILLDKIQSIFKLNELAIEDTGQPVDIAEQNQIPRIVEYQNTIFIMANLLEYKNNQIHAGEMTLFVGSNYILSFRKNSEHRFNNVRERCEREPDLVKLGPGYILYAILDEIVDRYFPLLSKIENELEIIEKEMFINKNKKEIIEKLYLLKNEKTDLRHATMPLSEVLGKLHGGRVPAVCTNVQDYFNDVHNHLIRINKSIESFKDSINTSIQVSLGLVTIEESETTKKLAAWAAIFAVCTTGVGIWGMNFKHMPELEWEYGYPLALLVIFFIAFYVYRRFKKTGWL</sequence>
<evidence type="ECO:0000256" key="4">
    <source>
        <dbReference type="ARBA" id="ARBA00022475"/>
    </source>
</evidence>
<dbReference type="AlphaFoldDB" id="A0A966HPE5"/>
<evidence type="ECO:0000256" key="8">
    <source>
        <dbReference type="ARBA" id="ARBA00023065"/>
    </source>
</evidence>
<dbReference type="FunFam" id="1.20.58.340:FF:000004">
    <property type="entry name" value="Magnesium transport protein CorA"/>
    <property type="match status" value="1"/>
</dbReference>
<dbReference type="PANTHER" id="PTHR46494">
    <property type="entry name" value="CORA FAMILY METAL ION TRANSPORTER (EUROFUNG)"/>
    <property type="match status" value="1"/>
</dbReference>
<evidence type="ECO:0000256" key="12">
    <source>
        <dbReference type="SAM" id="Phobius"/>
    </source>
</evidence>
<evidence type="ECO:0000256" key="9">
    <source>
        <dbReference type="ARBA" id="ARBA00023136"/>
    </source>
</evidence>
<evidence type="ECO:0000313" key="13">
    <source>
        <dbReference type="EMBL" id="NCU50338.1"/>
    </source>
</evidence>
<evidence type="ECO:0000256" key="1">
    <source>
        <dbReference type="ARBA" id="ARBA00004651"/>
    </source>
</evidence>
<keyword evidence="8" id="KW-0406">Ion transport</keyword>
<keyword evidence="7 12" id="KW-1133">Transmembrane helix</keyword>
<comment type="subcellular location">
    <subcellularLocation>
        <location evidence="1">Cell membrane</location>
        <topology evidence="1">Multi-pass membrane protein</topology>
    </subcellularLocation>
</comment>
<dbReference type="GO" id="GO:0000287">
    <property type="term" value="F:magnesium ion binding"/>
    <property type="evidence" value="ECO:0007669"/>
    <property type="project" value="TreeGrafter"/>
</dbReference>
<gene>
    <name evidence="13" type="ORF">EBX29_00965</name>
</gene>